<feature type="disulfide bond" evidence="4">
    <location>
        <begin position="193"/>
        <end position="207"/>
    </location>
</feature>
<name>A0A183GMB4_HELPZ</name>
<dbReference type="PDBsum" id="5WEE"/>
<accession>A0A183GMB4</accession>
<dbReference type="SUPFAM" id="SSF55797">
    <property type="entry name" value="PR-1-like"/>
    <property type="match status" value="1"/>
</dbReference>
<organism evidence="2 3">
    <name type="scientific">Heligmosomoides polygyrus</name>
    <name type="common">Parasitic roundworm</name>
    <dbReference type="NCBI Taxonomy" id="6339"/>
    <lineage>
        <taxon>Eukaryota</taxon>
        <taxon>Metazoa</taxon>
        <taxon>Ecdysozoa</taxon>
        <taxon>Nematoda</taxon>
        <taxon>Chromadorea</taxon>
        <taxon>Rhabditida</taxon>
        <taxon>Rhabditina</taxon>
        <taxon>Rhabditomorpha</taxon>
        <taxon>Strongyloidea</taxon>
        <taxon>Heligmosomidae</taxon>
        <taxon>Heligmosomoides</taxon>
    </lineage>
</organism>
<dbReference type="CDD" id="cd05380">
    <property type="entry name" value="CAP_euk"/>
    <property type="match status" value="1"/>
</dbReference>
<dbReference type="InterPro" id="IPR014044">
    <property type="entry name" value="CAP_dom"/>
</dbReference>
<protein>
    <submittedName>
        <fullName evidence="3">SCP domain-containing protein</fullName>
    </submittedName>
</protein>
<feature type="disulfide bond" evidence="4">
    <location>
        <begin position="157"/>
        <end position="170"/>
    </location>
</feature>
<dbReference type="Proteomes" id="UP000050761">
    <property type="component" value="Unassembled WGS sequence"/>
</dbReference>
<evidence type="ECO:0007829" key="4">
    <source>
        <dbReference type="PDB" id="5WEE"/>
    </source>
</evidence>
<keyword evidence="4" id="KW-0002">3D-structure</keyword>
<dbReference type="Gene3D" id="3.40.33.10">
    <property type="entry name" value="CAP"/>
    <property type="match status" value="1"/>
</dbReference>
<dbReference type="WBParaSite" id="HPBE_0002383401-mRNA-1">
    <property type="protein sequence ID" value="HPBE_0002383401-mRNA-1"/>
    <property type="gene ID" value="HPBE_0002383401"/>
</dbReference>
<feature type="disulfide bond" evidence="4">
    <location>
        <begin position="88"/>
        <end position="162"/>
    </location>
</feature>
<evidence type="ECO:0000313" key="2">
    <source>
        <dbReference type="Proteomes" id="UP000050761"/>
    </source>
</evidence>
<feature type="domain" description="SCP" evidence="1">
    <location>
        <begin position="34"/>
        <end position="179"/>
    </location>
</feature>
<dbReference type="SMR" id="A0A183GMB4"/>
<feature type="disulfide bond" evidence="4">
    <location>
        <begin position="25"/>
        <end position="75"/>
    </location>
</feature>
<evidence type="ECO:0000259" key="1">
    <source>
        <dbReference type="SMART" id="SM00198"/>
    </source>
</evidence>
<feature type="disulfide bond" evidence="4">
    <location>
        <begin position="191"/>
        <end position="201"/>
    </location>
</feature>
<dbReference type="AlphaFoldDB" id="A0A183GMB4"/>
<keyword evidence="2" id="KW-1185">Reference proteome</keyword>
<reference evidence="4" key="1">
    <citation type="journal article" date="2018" name="Int. J. Parasitol.">
        <title>Heligmosomoides polygyrus Venom Allergen-like Protein-4 (HpVAL-4) is a sterol binding protein.</title>
        <authorList>
            <person name="Asojo O.A."/>
            <person name="Darwiche R."/>
            <person name="Gebremedhin S."/>
            <person name="Smant G."/>
            <person name="Lozano-Torres J.L."/>
            <person name="Drurey C."/>
            <person name="Pollet J."/>
            <person name="Maizels R.M."/>
            <person name="Schneiter R."/>
            <person name="Wilbers R.H.P."/>
        </authorList>
    </citation>
    <scope>X-RAY CRYSTALLOGRAPHY (1.99 ANGSTROMS) OF 22-215</scope>
    <scope>DISULFIDE BONDS</scope>
</reference>
<reference evidence="3" key="2">
    <citation type="submission" date="2019-09" db="UniProtKB">
        <authorList>
            <consortium name="WormBaseParasite"/>
        </authorList>
    </citation>
    <scope>IDENTIFICATION</scope>
</reference>
<dbReference type="SMART" id="SM00198">
    <property type="entry name" value="SCP"/>
    <property type="match status" value="1"/>
</dbReference>
<proteinExistence type="evidence at protein level"/>
<dbReference type="PDB" id="5WEE">
    <property type="method" value="X-ray"/>
    <property type="resolution" value="1.99 A"/>
    <property type="chains" value="A/B/C/D=22-215"/>
</dbReference>
<dbReference type="InterPro" id="IPR035940">
    <property type="entry name" value="CAP_sf"/>
</dbReference>
<evidence type="ECO:0000313" key="3">
    <source>
        <dbReference type="WBParaSite" id="HPBE_0002383401-mRNA-1"/>
    </source>
</evidence>
<sequence>LVKPVSPWDTDLVAIQRVVALEFGCDGTLEQNDTTREVFLRFHNDVRKFIALGIYPNKVGVLGPAKNMYQLKWSCDLEEEAHESIYSCSYNPLLLHPQSYSKLLSVDLPDTDVVGATLEMWTEFMRIYGVNTKTNSYNPSFSQFANMAYSKNTKVGCSYKKCGGDTLVTCVYELGVKLPSHPQMWENGPTCVCVAYTDSICNDNNLCEYAPTSAR</sequence>
<dbReference type="Pfam" id="PF00188">
    <property type="entry name" value="CAP"/>
    <property type="match status" value="1"/>
</dbReference>